<evidence type="ECO:0000256" key="7">
    <source>
        <dbReference type="ARBA" id="ARBA00022753"/>
    </source>
</evidence>
<dbReference type="Ensembl" id="ENSTNIT00000000568.1">
    <property type="protein sequence ID" value="ENSTNIP00000001094.1"/>
    <property type="gene ID" value="ENSTNIG00000001726.1"/>
</dbReference>
<evidence type="ECO:0000256" key="6">
    <source>
        <dbReference type="ARBA" id="ARBA00022692"/>
    </source>
</evidence>
<evidence type="ECO:0000256" key="4">
    <source>
        <dbReference type="ARBA" id="ARBA00006794"/>
    </source>
</evidence>
<evidence type="ECO:0000256" key="8">
    <source>
        <dbReference type="ARBA" id="ARBA00022968"/>
    </source>
</evidence>
<keyword evidence="10" id="KW-0333">Golgi apparatus</keyword>
<organism evidence="16 17">
    <name type="scientific">Tetraodon nigroviridis</name>
    <name type="common">Spotted green pufferfish</name>
    <name type="synonym">Chelonodon nigroviridis</name>
    <dbReference type="NCBI Taxonomy" id="99883"/>
    <lineage>
        <taxon>Eukaryota</taxon>
        <taxon>Metazoa</taxon>
        <taxon>Chordata</taxon>
        <taxon>Craniata</taxon>
        <taxon>Vertebrata</taxon>
        <taxon>Euteleostomi</taxon>
        <taxon>Actinopterygii</taxon>
        <taxon>Neopterygii</taxon>
        <taxon>Teleostei</taxon>
        <taxon>Neoteleostei</taxon>
        <taxon>Acanthomorphata</taxon>
        <taxon>Eupercaria</taxon>
        <taxon>Tetraodontiformes</taxon>
        <taxon>Tetradontoidea</taxon>
        <taxon>Tetraodontidae</taxon>
        <taxon>Tetraodon</taxon>
    </lineage>
</organism>
<reference evidence="16" key="2">
    <citation type="submission" date="2025-08" db="UniProtKB">
        <authorList>
            <consortium name="Ensembl"/>
        </authorList>
    </citation>
    <scope>IDENTIFICATION</scope>
</reference>
<proteinExistence type="inferred from homology"/>
<evidence type="ECO:0000256" key="9">
    <source>
        <dbReference type="ARBA" id="ARBA00022989"/>
    </source>
</evidence>
<dbReference type="InterPro" id="IPR007084">
    <property type="entry name" value="BRICHOS_dom"/>
</dbReference>
<keyword evidence="7" id="KW-0967">Endosome</keyword>
<dbReference type="GO" id="GO:0001540">
    <property type="term" value="F:amyloid-beta binding"/>
    <property type="evidence" value="ECO:0007669"/>
    <property type="project" value="TreeGrafter"/>
</dbReference>
<sequence>MVKVSFNSALGRKDVIKDAEILLPEDERGQAVELAVPVAPRSRAWCWCLCLGLALMLSGMVMGGVYMYHYYVPEEGEVFFCGVQYHEEDYMVRDIPEVGEELPEQQLLQLRERIQILEEEQVELINIPVPEFSDGDPATIVHDFRRRLTAYYDLSLNKCYIIPLNTSIVIPARDMLELLANLKAGTYLPQSYLVQEDMVVTERLHHVDQLGYYIHHICGGKDTFKLQRRDHVLGMHKREALQCRRIRHFESRVVVETRICQL</sequence>
<comment type="subcellular location">
    <subcellularLocation>
        <location evidence="2">Cell membrane</location>
        <topology evidence="2">Single-pass type II membrane protein</topology>
    </subcellularLocation>
    <subcellularLocation>
        <location evidence="3">Endosome membrane</location>
        <topology evidence="3">Single-pass type II membrane protein</topology>
    </subcellularLocation>
    <subcellularLocation>
        <location evidence="1">Golgi apparatus membrane</location>
        <topology evidence="1">Single-pass type II membrane protein</topology>
    </subcellularLocation>
    <subcellularLocation>
        <location evidence="14">Membrane</location>
        <topology evidence="14">Single-pass type II membrane protein</topology>
    </subcellularLocation>
</comment>
<dbReference type="InParanoid" id="H3BYM8"/>
<evidence type="ECO:0000256" key="10">
    <source>
        <dbReference type="ARBA" id="ARBA00023034"/>
    </source>
</evidence>
<dbReference type="AlphaFoldDB" id="H3BYM8"/>
<keyword evidence="6 14" id="KW-0812">Transmembrane</keyword>
<keyword evidence="13" id="KW-0325">Glycoprotein</keyword>
<dbReference type="SMART" id="SM01039">
    <property type="entry name" value="BRICHOS"/>
    <property type="match status" value="1"/>
</dbReference>
<evidence type="ECO:0000256" key="2">
    <source>
        <dbReference type="ARBA" id="ARBA00004401"/>
    </source>
</evidence>
<dbReference type="PANTHER" id="PTHR10962">
    <property type="entry name" value="INTEGRAL TRANSMEMBRANE PROTEIN 2"/>
    <property type="match status" value="1"/>
</dbReference>
<evidence type="ECO:0000256" key="1">
    <source>
        <dbReference type="ARBA" id="ARBA00004323"/>
    </source>
</evidence>
<keyword evidence="12" id="KW-1015">Disulfide bond</keyword>
<dbReference type="GO" id="GO:0000139">
    <property type="term" value="C:Golgi membrane"/>
    <property type="evidence" value="ECO:0007669"/>
    <property type="project" value="UniProtKB-SubCell"/>
</dbReference>
<reference evidence="16" key="3">
    <citation type="submission" date="2025-09" db="UniProtKB">
        <authorList>
            <consortium name="Ensembl"/>
        </authorList>
    </citation>
    <scope>IDENTIFICATION</scope>
</reference>
<reference evidence="17" key="1">
    <citation type="journal article" date="2004" name="Nature">
        <title>Genome duplication in the teleost fish Tetraodon nigroviridis reveals the early vertebrate proto-karyotype.</title>
        <authorList>
            <person name="Jaillon O."/>
            <person name="Aury J.-M."/>
            <person name="Brunet F."/>
            <person name="Petit J.-L."/>
            <person name="Stange-Thomann N."/>
            <person name="Mauceli E."/>
            <person name="Bouneau L."/>
            <person name="Fischer C."/>
            <person name="Ozouf-Costaz C."/>
            <person name="Bernot A."/>
            <person name="Nicaud S."/>
            <person name="Jaffe D."/>
            <person name="Fisher S."/>
            <person name="Lutfalla G."/>
            <person name="Dossat C."/>
            <person name="Segurens B."/>
            <person name="Dasilva C."/>
            <person name="Salanoubat M."/>
            <person name="Levy M."/>
            <person name="Boudet N."/>
            <person name="Castellano S."/>
            <person name="Anthouard V."/>
            <person name="Jubin C."/>
            <person name="Castelli V."/>
            <person name="Katinka M."/>
            <person name="Vacherie B."/>
            <person name="Biemont C."/>
            <person name="Skalli Z."/>
            <person name="Cattolico L."/>
            <person name="Poulain J."/>
            <person name="De Berardinis V."/>
            <person name="Cruaud C."/>
            <person name="Duprat S."/>
            <person name="Brottier P."/>
            <person name="Coutanceau J.-P."/>
            <person name="Gouzy J."/>
            <person name="Parra G."/>
            <person name="Lardier G."/>
            <person name="Chapple C."/>
            <person name="McKernan K.J."/>
            <person name="McEwan P."/>
            <person name="Bosak S."/>
            <person name="Kellis M."/>
            <person name="Volff J.-N."/>
            <person name="Guigo R."/>
            <person name="Zody M.C."/>
            <person name="Mesirov J."/>
            <person name="Lindblad-Toh K."/>
            <person name="Birren B."/>
            <person name="Nusbaum C."/>
            <person name="Kahn D."/>
            <person name="Robinson-Rechavi M."/>
            <person name="Laudet V."/>
            <person name="Schachter V."/>
            <person name="Quetier F."/>
            <person name="Saurin W."/>
            <person name="Scarpelli C."/>
            <person name="Wincker P."/>
            <person name="Lander E.S."/>
            <person name="Weissenbach J."/>
            <person name="Roest Crollius H."/>
        </authorList>
    </citation>
    <scope>NUCLEOTIDE SEQUENCE [LARGE SCALE GENOMIC DNA]</scope>
</reference>
<dbReference type="GeneTree" id="ENSGT00950000183115"/>
<keyword evidence="5 14" id="KW-1003">Cell membrane</keyword>
<evidence type="ECO:0000256" key="14">
    <source>
        <dbReference type="RuleBase" id="RU367061"/>
    </source>
</evidence>
<dbReference type="HOGENOM" id="CLU_074596_0_0_1"/>
<dbReference type="GO" id="GO:0042985">
    <property type="term" value="P:negative regulation of amyloid precursor protein biosynthetic process"/>
    <property type="evidence" value="ECO:0007669"/>
    <property type="project" value="TreeGrafter"/>
</dbReference>
<evidence type="ECO:0000259" key="15">
    <source>
        <dbReference type="PROSITE" id="PS50869"/>
    </source>
</evidence>
<evidence type="ECO:0000256" key="11">
    <source>
        <dbReference type="ARBA" id="ARBA00023136"/>
    </source>
</evidence>
<dbReference type="InterPro" id="IPR040145">
    <property type="entry name" value="ITM2"/>
</dbReference>
<dbReference type="Pfam" id="PF04089">
    <property type="entry name" value="BRICHOS"/>
    <property type="match status" value="1"/>
</dbReference>
<dbReference type="OMA" id="YFAFQQD"/>
<comment type="similarity">
    <text evidence="4 14">Belongs to the ITM2 family.</text>
</comment>
<keyword evidence="9 14" id="KW-1133">Transmembrane helix</keyword>
<evidence type="ECO:0000313" key="17">
    <source>
        <dbReference type="Proteomes" id="UP000007303"/>
    </source>
</evidence>
<keyword evidence="17" id="KW-1185">Reference proteome</keyword>
<dbReference type="GO" id="GO:0010008">
    <property type="term" value="C:endosome membrane"/>
    <property type="evidence" value="ECO:0007669"/>
    <property type="project" value="UniProtKB-SubCell"/>
</dbReference>
<evidence type="ECO:0000256" key="13">
    <source>
        <dbReference type="ARBA" id="ARBA00023180"/>
    </source>
</evidence>
<dbReference type="GO" id="GO:0070062">
    <property type="term" value="C:extracellular exosome"/>
    <property type="evidence" value="ECO:0007669"/>
    <property type="project" value="TreeGrafter"/>
</dbReference>
<protein>
    <recommendedName>
        <fullName evidence="14">Integral membrane protein 2</fullName>
    </recommendedName>
</protein>
<accession>H3BYM8</accession>
<evidence type="ECO:0000256" key="12">
    <source>
        <dbReference type="ARBA" id="ARBA00023157"/>
    </source>
</evidence>
<dbReference type="GO" id="GO:0005886">
    <property type="term" value="C:plasma membrane"/>
    <property type="evidence" value="ECO:0007669"/>
    <property type="project" value="UniProtKB-SubCell"/>
</dbReference>
<keyword evidence="8 14" id="KW-0735">Signal-anchor</keyword>
<dbReference type="FunCoup" id="H3BYM8">
    <property type="interactions" value="349"/>
</dbReference>
<feature type="domain" description="BRICHOS" evidence="15">
    <location>
        <begin position="132"/>
        <end position="226"/>
    </location>
</feature>
<evidence type="ECO:0000256" key="3">
    <source>
        <dbReference type="ARBA" id="ARBA00004639"/>
    </source>
</evidence>
<name>H3BYM8_TETNG</name>
<evidence type="ECO:0000313" key="16">
    <source>
        <dbReference type="Ensembl" id="ENSTNIP00000001094.1"/>
    </source>
</evidence>
<dbReference type="Proteomes" id="UP000007303">
    <property type="component" value="Unassembled WGS sequence"/>
</dbReference>
<evidence type="ECO:0000256" key="5">
    <source>
        <dbReference type="ARBA" id="ARBA00022475"/>
    </source>
</evidence>
<feature type="transmembrane region" description="Helical" evidence="14">
    <location>
        <begin position="44"/>
        <end position="71"/>
    </location>
</feature>
<dbReference type="PROSITE" id="PS50869">
    <property type="entry name" value="BRICHOS"/>
    <property type="match status" value="1"/>
</dbReference>
<dbReference type="PANTHER" id="PTHR10962:SF4">
    <property type="entry name" value="INTEGRAL MEMBRANE PROTEIN 2B"/>
    <property type="match status" value="1"/>
</dbReference>
<keyword evidence="11 14" id="KW-0472">Membrane</keyword>